<proteinExistence type="predicted"/>
<accession>A0A5E4SWK3</accession>
<reference evidence="2 3" key="1">
    <citation type="submission" date="2019-08" db="EMBL/GenBank/DDBJ databases">
        <authorList>
            <person name="Peeters C."/>
        </authorList>
    </citation>
    <scope>NUCLEOTIDE SEQUENCE [LARGE SCALE GENOMIC DNA]</scope>
    <source>
        <strain evidence="2 3">LMG 31012</strain>
    </source>
</reference>
<gene>
    <name evidence="2" type="primary">yddG</name>
    <name evidence="2" type="ORF">PEP31012_01043</name>
</gene>
<keyword evidence="1" id="KW-0812">Transmembrane</keyword>
<keyword evidence="1" id="KW-1133">Transmembrane helix</keyword>
<name>A0A5E4SWK3_9BURK</name>
<evidence type="ECO:0000256" key="1">
    <source>
        <dbReference type="SAM" id="Phobius"/>
    </source>
</evidence>
<evidence type="ECO:0000313" key="3">
    <source>
        <dbReference type="Proteomes" id="UP000400981"/>
    </source>
</evidence>
<keyword evidence="3" id="KW-1185">Reference proteome</keyword>
<dbReference type="Proteomes" id="UP000400981">
    <property type="component" value="Unassembled WGS sequence"/>
</dbReference>
<feature type="transmembrane region" description="Helical" evidence="1">
    <location>
        <begin position="62"/>
        <end position="81"/>
    </location>
</feature>
<sequence length="85" mass="9648">MMYTVASVFLLFSVGFPQLKTFPKRCRYLGSLLFVAYEFCLSLSIGNANNAQQAIEVGMVNYLWPTFTLIAAIILLCWTATRSRR</sequence>
<keyword evidence="1" id="KW-0472">Membrane</keyword>
<evidence type="ECO:0000313" key="2">
    <source>
        <dbReference type="EMBL" id="VVD80017.1"/>
    </source>
</evidence>
<dbReference type="EMBL" id="CABPSH010000002">
    <property type="protein sequence ID" value="VVD80017.1"/>
    <property type="molecule type" value="Genomic_DNA"/>
</dbReference>
<organism evidence="2 3">
    <name type="scientific">Pandoraea eparura</name>
    <dbReference type="NCBI Taxonomy" id="2508291"/>
    <lineage>
        <taxon>Bacteria</taxon>
        <taxon>Pseudomonadati</taxon>
        <taxon>Pseudomonadota</taxon>
        <taxon>Betaproteobacteria</taxon>
        <taxon>Burkholderiales</taxon>
        <taxon>Burkholderiaceae</taxon>
        <taxon>Pandoraea</taxon>
    </lineage>
</organism>
<dbReference type="AlphaFoldDB" id="A0A5E4SWK3"/>
<protein>
    <submittedName>
        <fullName evidence="2">Aromatic amino acid exporter YddG</fullName>
    </submittedName>
</protein>